<reference evidence="1" key="1">
    <citation type="submission" date="2015-07" db="EMBL/GenBank/DDBJ databases">
        <title>MeaNS - Measles Nucleotide Surveillance Program.</title>
        <authorList>
            <person name="Tran T."/>
            <person name="Druce J."/>
        </authorList>
    </citation>
    <scope>NUCLEOTIDE SEQUENCE</scope>
    <source>
        <strain evidence="1">UCB-OBI-ISO-001</strain>
        <tissue evidence="1">Gonad</tissue>
    </source>
</reference>
<accession>A0A0L8ICQ7</accession>
<dbReference type="EMBL" id="KQ415992">
    <property type="protein sequence ID" value="KOF99256.1"/>
    <property type="molecule type" value="Genomic_DNA"/>
</dbReference>
<name>A0A0L8ICQ7_OCTBM</name>
<protein>
    <submittedName>
        <fullName evidence="1">Uncharacterized protein</fullName>
    </submittedName>
</protein>
<dbReference type="AlphaFoldDB" id="A0A0L8ICQ7"/>
<organism evidence="1">
    <name type="scientific">Octopus bimaculoides</name>
    <name type="common">California two-spotted octopus</name>
    <dbReference type="NCBI Taxonomy" id="37653"/>
    <lineage>
        <taxon>Eukaryota</taxon>
        <taxon>Metazoa</taxon>
        <taxon>Spiralia</taxon>
        <taxon>Lophotrochozoa</taxon>
        <taxon>Mollusca</taxon>
        <taxon>Cephalopoda</taxon>
        <taxon>Coleoidea</taxon>
        <taxon>Octopodiformes</taxon>
        <taxon>Octopoda</taxon>
        <taxon>Incirrata</taxon>
        <taxon>Octopodidae</taxon>
        <taxon>Octopus</taxon>
    </lineage>
</organism>
<gene>
    <name evidence="1" type="ORF">OCBIM_22018448mg</name>
</gene>
<sequence>MSSSACKFPCVGVSLQQEQDRKFVIFWDFLLCRLNLVQYKVLVLCTLMQEEQFHFKT</sequence>
<evidence type="ECO:0000313" key="1">
    <source>
        <dbReference type="EMBL" id="KOF99256.1"/>
    </source>
</evidence>
<proteinExistence type="predicted"/>